<evidence type="ECO:0000313" key="2">
    <source>
        <dbReference type="EMBL" id="CAF4943007.1"/>
    </source>
</evidence>
<accession>A0A821XHN7</accession>
<dbReference type="EMBL" id="CAJOBR010021929">
    <property type="protein sequence ID" value="CAF4943007.1"/>
    <property type="molecule type" value="Genomic_DNA"/>
</dbReference>
<dbReference type="Proteomes" id="UP000663848">
    <property type="component" value="Unassembled WGS sequence"/>
</dbReference>
<organism evidence="2 3">
    <name type="scientific">Rotaria socialis</name>
    <dbReference type="NCBI Taxonomy" id="392032"/>
    <lineage>
        <taxon>Eukaryota</taxon>
        <taxon>Metazoa</taxon>
        <taxon>Spiralia</taxon>
        <taxon>Gnathifera</taxon>
        <taxon>Rotifera</taxon>
        <taxon>Eurotatoria</taxon>
        <taxon>Bdelloidea</taxon>
        <taxon>Philodinida</taxon>
        <taxon>Philodinidae</taxon>
        <taxon>Rotaria</taxon>
    </lineage>
</organism>
<dbReference type="Proteomes" id="UP000663838">
    <property type="component" value="Unassembled WGS sequence"/>
</dbReference>
<reference evidence="2" key="1">
    <citation type="submission" date="2021-02" db="EMBL/GenBank/DDBJ databases">
        <authorList>
            <person name="Nowell W R."/>
        </authorList>
    </citation>
    <scope>NUCLEOTIDE SEQUENCE</scope>
</reference>
<proteinExistence type="predicted"/>
<dbReference type="AlphaFoldDB" id="A0A821XHN7"/>
<name>A0A821XHN7_9BILA</name>
<evidence type="ECO:0000313" key="1">
    <source>
        <dbReference type="EMBL" id="CAF4917343.1"/>
    </source>
</evidence>
<comment type="caution">
    <text evidence="2">The sequence shown here is derived from an EMBL/GenBank/DDBJ whole genome shotgun (WGS) entry which is preliminary data.</text>
</comment>
<sequence length="79" mass="9148">MLHQEANPYVPDDRMFIKIMIDFGGMPKTLLSYILSINSGWSMDILQYSGLNNTTELTTQQKIQPEGEAPFSQHMHKYR</sequence>
<dbReference type="EMBL" id="CAJOBS010006918">
    <property type="protein sequence ID" value="CAF4917343.1"/>
    <property type="molecule type" value="Genomic_DNA"/>
</dbReference>
<evidence type="ECO:0000313" key="3">
    <source>
        <dbReference type="Proteomes" id="UP000663848"/>
    </source>
</evidence>
<protein>
    <submittedName>
        <fullName evidence="2">Uncharacterized protein</fullName>
    </submittedName>
</protein>
<gene>
    <name evidence="2" type="ORF">QYT958_LOCUS32896</name>
    <name evidence="1" type="ORF">TOA249_LOCUS31843</name>
</gene>